<dbReference type="SMART" id="SM00347">
    <property type="entry name" value="HTH_MARR"/>
    <property type="match status" value="1"/>
</dbReference>
<dbReference type="InterPro" id="IPR000835">
    <property type="entry name" value="HTH_MarR-typ"/>
</dbReference>
<keyword evidence="3" id="KW-0804">Transcription</keyword>
<keyword evidence="1" id="KW-0805">Transcription regulation</keyword>
<accession>A0A0A7FVM4</accession>
<gene>
    <name evidence="5" type="ORF">U729_436</name>
</gene>
<dbReference type="PANTHER" id="PTHR42756:SF2">
    <property type="entry name" value="MARR FAMILY REGULATORY PROTEIN"/>
    <property type="match status" value="1"/>
</dbReference>
<keyword evidence="6" id="KW-1185">Reference proteome</keyword>
<name>A0A0A7FVM4_9CLOT</name>
<dbReference type="KEGG" id="cbv:U729_436"/>
<dbReference type="EMBL" id="CP006905">
    <property type="protein sequence ID" value="AIY83638.1"/>
    <property type="molecule type" value="Genomic_DNA"/>
</dbReference>
<organism evidence="5 6">
    <name type="scientific">Clostridium baratii str. Sullivan</name>
    <dbReference type="NCBI Taxonomy" id="1415775"/>
    <lineage>
        <taxon>Bacteria</taxon>
        <taxon>Bacillati</taxon>
        <taxon>Bacillota</taxon>
        <taxon>Clostridia</taxon>
        <taxon>Eubacteriales</taxon>
        <taxon>Clostridiaceae</taxon>
        <taxon>Clostridium</taxon>
    </lineage>
</organism>
<dbReference type="Gene3D" id="1.10.10.10">
    <property type="entry name" value="Winged helix-like DNA-binding domain superfamily/Winged helix DNA-binding domain"/>
    <property type="match status" value="1"/>
</dbReference>
<dbReference type="Proteomes" id="UP000030635">
    <property type="component" value="Chromosome"/>
</dbReference>
<keyword evidence="2" id="KW-0238">DNA-binding</keyword>
<evidence type="ECO:0000256" key="1">
    <source>
        <dbReference type="ARBA" id="ARBA00023015"/>
    </source>
</evidence>
<evidence type="ECO:0000313" key="6">
    <source>
        <dbReference type="Proteomes" id="UP000030635"/>
    </source>
</evidence>
<evidence type="ECO:0000313" key="5">
    <source>
        <dbReference type="EMBL" id="AIY83638.1"/>
    </source>
</evidence>
<reference evidence="5 6" key="1">
    <citation type="journal article" date="2015" name="Infect. Genet. Evol.">
        <title>Genomic sequences of six botulinum neurotoxin-producing strains representing three clostridial species illustrate the mobility and diversity of botulinum neurotoxin genes.</title>
        <authorList>
            <person name="Smith T.J."/>
            <person name="Hill K.K."/>
            <person name="Xie G."/>
            <person name="Foley B.T."/>
            <person name="Williamson C.H."/>
            <person name="Foster J.T."/>
            <person name="Johnson S.L."/>
            <person name="Chertkov O."/>
            <person name="Teshima H."/>
            <person name="Gibbons H.S."/>
            <person name="Johnsky L.A."/>
            <person name="Karavis M.A."/>
            <person name="Smith L.A."/>
        </authorList>
    </citation>
    <scope>NUCLEOTIDE SEQUENCE [LARGE SCALE GENOMIC DNA]</scope>
    <source>
        <strain evidence="5 6">Sullivan</strain>
    </source>
</reference>
<dbReference type="PROSITE" id="PS50995">
    <property type="entry name" value="HTH_MARR_2"/>
    <property type="match status" value="1"/>
</dbReference>
<dbReference type="AlphaFoldDB" id="A0A0A7FVM4"/>
<protein>
    <submittedName>
        <fullName evidence="5">MarR family protein</fullName>
    </submittedName>
</protein>
<dbReference type="Pfam" id="PF01047">
    <property type="entry name" value="MarR"/>
    <property type="match status" value="1"/>
</dbReference>
<evidence type="ECO:0000256" key="2">
    <source>
        <dbReference type="ARBA" id="ARBA00023125"/>
    </source>
</evidence>
<evidence type="ECO:0000256" key="3">
    <source>
        <dbReference type="ARBA" id="ARBA00023163"/>
    </source>
</evidence>
<dbReference type="STRING" id="1561.NPD11_2569"/>
<dbReference type="GO" id="GO:0003700">
    <property type="term" value="F:DNA-binding transcription factor activity"/>
    <property type="evidence" value="ECO:0007669"/>
    <property type="project" value="InterPro"/>
</dbReference>
<dbReference type="HOGENOM" id="CLU_083287_18_0_9"/>
<proteinExistence type="predicted"/>
<evidence type="ECO:0000259" key="4">
    <source>
        <dbReference type="PROSITE" id="PS50995"/>
    </source>
</evidence>
<sequence length="141" mass="16465">MNELIKWISIADRHSKIYLDKKLKEIGLNSSQHFYIIKIFENPGITQDKIMDSIHLNPSNITRALCQLEKLKFIERVPKKEDKRTYNLYLTDKGAEVYPLVIKIIDDWCKEILRGFSEEESICLLKLIEKVANNSLVATEL</sequence>
<dbReference type="RefSeq" id="WP_039311278.1">
    <property type="nucleotide sequence ID" value="NZ_CP006905.1"/>
</dbReference>
<dbReference type="eggNOG" id="COG1846">
    <property type="taxonomic scope" value="Bacteria"/>
</dbReference>
<dbReference type="OrthoDB" id="6462103at2"/>
<dbReference type="PANTHER" id="PTHR42756">
    <property type="entry name" value="TRANSCRIPTIONAL REGULATOR, MARR"/>
    <property type="match status" value="1"/>
</dbReference>
<dbReference type="GO" id="GO:0003677">
    <property type="term" value="F:DNA binding"/>
    <property type="evidence" value="ECO:0007669"/>
    <property type="project" value="UniProtKB-KW"/>
</dbReference>
<dbReference type="PRINTS" id="PR00598">
    <property type="entry name" value="HTHMARR"/>
</dbReference>
<dbReference type="SUPFAM" id="SSF46785">
    <property type="entry name" value="Winged helix' DNA-binding domain"/>
    <property type="match status" value="1"/>
</dbReference>
<dbReference type="InterPro" id="IPR036388">
    <property type="entry name" value="WH-like_DNA-bd_sf"/>
</dbReference>
<feature type="domain" description="HTH marR-type" evidence="4">
    <location>
        <begin position="1"/>
        <end position="133"/>
    </location>
</feature>
<dbReference type="InterPro" id="IPR036390">
    <property type="entry name" value="WH_DNA-bd_sf"/>
</dbReference>